<gene>
    <name evidence="1" type="ORF">AB2B41_22445</name>
</gene>
<dbReference type="Gene3D" id="3.40.50.10540">
    <property type="entry name" value="Crotonobetainyl-coa:carnitine coa-transferase, domain 1"/>
    <property type="match status" value="1"/>
</dbReference>
<dbReference type="PANTHER" id="PTHR48228">
    <property type="entry name" value="SUCCINYL-COA--D-CITRAMALATE COA-TRANSFERASE"/>
    <property type="match status" value="1"/>
</dbReference>
<dbReference type="PANTHER" id="PTHR48228:SF5">
    <property type="entry name" value="ALPHA-METHYLACYL-COA RACEMASE"/>
    <property type="match status" value="1"/>
</dbReference>
<dbReference type="InterPro" id="IPR003673">
    <property type="entry name" value="CoA-Trfase_fam_III"/>
</dbReference>
<dbReference type="EMBL" id="JBFNXX010000049">
    <property type="protein sequence ID" value="MEW9922368.1"/>
    <property type="molecule type" value="Genomic_DNA"/>
</dbReference>
<reference evidence="1 2" key="1">
    <citation type="submission" date="2024-07" db="EMBL/GenBank/DDBJ databases">
        <title>Marimonas sp.nov., isolated from tidal-flat sediment.</title>
        <authorList>
            <person name="Jayan J.N."/>
            <person name="Lee S.S."/>
        </authorList>
    </citation>
    <scope>NUCLEOTIDE SEQUENCE [LARGE SCALE GENOMIC DNA]</scope>
    <source>
        <strain evidence="1 2">MJW-29</strain>
    </source>
</reference>
<dbReference type="Pfam" id="PF02515">
    <property type="entry name" value="CoA_transf_3"/>
    <property type="match status" value="1"/>
</dbReference>
<keyword evidence="1" id="KW-0808">Transferase</keyword>
<accession>A0ABV3RUX9</accession>
<organism evidence="1 2">
    <name type="scientific">Sulfitobacter sediminis</name>
    <dbReference type="NCBI Taxonomy" id="3234186"/>
    <lineage>
        <taxon>Bacteria</taxon>
        <taxon>Pseudomonadati</taxon>
        <taxon>Pseudomonadota</taxon>
        <taxon>Alphaproteobacteria</taxon>
        <taxon>Rhodobacterales</taxon>
        <taxon>Roseobacteraceae</taxon>
        <taxon>Sulfitobacter</taxon>
    </lineage>
</organism>
<proteinExistence type="predicted"/>
<dbReference type="GO" id="GO:0016740">
    <property type="term" value="F:transferase activity"/>
    <property type="evidence" value="ECO:0007669"/>
    <property type="project" value="UniProtKB-KW"/>
</dbReference>
<evidence type="ECO:0000313" key="1">
    <source>
        <dbReference type="EMBL" id="MEW9922368.1"/>
    </source>
</evidence>
<dbReference type="Gene3D" id="3.30.1540.10">
    <property type="entry name" value="formyl-coa transferase, domain 3"/>
    <property type="match status" value="1"/>
</dbReference>
<keyword evidence="2" id="KW-1185">Reference proteome</keyword>
<evidence type="ECO:0000313" key="2">
    <source>
        <dbReference type="Proteomes" id="UP001556098"/>
    </source>
</evidence>
<dbReference type="RefSeq" id="WP_367880059.1">
    <property type="nucleotide sequence ID" value="NZ_JBFNXX010000049.1"/>
</dbReference>
<dbReference type="SUPFAM" id="SSF89796">
    <property type="entry name" value="CoA-transferase family III (CaiB/BaiF)"/>
    <property type="match status" value="1"/>
</dbReference>
<dbReference type="Proteomes" id="UP001556098">
    <property type="component" value="Unassembled WGS sequence"/>
</dbReference>
<comment type="caution">
    <text evidence="1">The sequence shown here is derived from an EMBL/GenBank/DDBJ whole genome shotgun (WGS) entry which is preliminary data.</text>
</comment>
<dbReference type="InterPro" id="IPR023606">
    <property type="entry name" value="CoA-Trfase_III_dom_1_sf"/>
</dbReference>
<sequence>MSHVLKGMRIVEGSAFVAVPLAGMTLAQMGADVIRFDRIGGGLDAGRWPVAPSGQSLFWAGMNKGKRSIAVDMKSPEGQELITRIITAPGDDAGMFLTNLRVRGWMDHETLSKHRADLIMVTLMGDRHGRPQVDYTVNPALGIPDITGPDRYDEPVANALPAWDLIAGNMVVSSLLAAERHRLRTGEGQDVELSLKDVAAATLGHLGMIGDAMLNDAARGKSGNALYGAYGQDFLCADGRRIMVIGLTGRQWAALVKVTGTAEAIESLGRETGMNLRDEGVRWQLRERITAIFRPWFAGQTAAAAGRKLDDAGATWSQFRTVKEAVAEDPDLSPENPMFEMLHQPGLGTFPVPGAPATFSAHARKPAAKAPALGAHTEEILGDVVGMTDGEIARLFDTGIVQSPNFAVSRNVA</sequence>
<dbReference type="InterPro" id="IPR044855">
    <property type="entry name" value="CoA-Trfase_III_dom3_sf"/>
</dbReference>
<protein>
    <submittedName>
        <fullName evidence="1">CoA transferase</fullName>
    </submittedName>
</protein>
<dbReference type="InterPro" id="IPR050509">
    <property type="entry name" value="CoA-transferase_III"/>
</dbReference>
<name>A0ABV3RUX9_9RHOB</name>